<dbReference type="AlphaFoldDB" id="A0A017T8A2"/>
<dbReference type="STRING" id="1192034.CAP_3857"/>
<comment type="caution">
    <text evidence="1">The sequence shown here is derived from an EMBL/GenBank/DDBJ whole genome shotgun (WGS) entry which is preliminary data.</text>
</comment>
<evidence type="ECO:0000313" key="1">
    <source>
        <dbReference type="EMBL" id="EYF04831.1"/>
    </source>
</evidence>
<evidence type="ECO:0000313" key="2">
    <source>
        <dbReference type="Proteomes" id="UP000019678"/>
    </source>
</evidence>
<dbReference type="EMBL" id="ASRX01000029">
    <property type="protein sequence ID" value="EYF04831.1"/>
    <property type="molecule type" value="Genomic_DNA"/>
</dbReference>
<gene>
    <name evidence="1" type="ORF">CAP_3857</name>
</gene>
<protein>
    <submittedName>
        <fullName evidence="1">Uncharacterized protein</fullName>
    </submittedName>
</protein>
<sequence>MRVKLIPTGRCELLGLPECLRRLFPDHTFEAVAAREEPDGDRVPFDGFTSGRLSTSLLAAKLPTNLTRLVQQLASEVHPGRDGHAADLAVLLDDLELENADQPEIVVASVRAAVKQHLEALRQRESAAKAQRVEQALRERASFHLAAPMIEAWLFADPASLPLAGVGPDRLPPKLRPGVDPEAFETDDLAFSQDDGTTCAAFHAQNARRRKPERLLWMLPERFNLPGYRRELHPKAYLSWLCRNPTEAQRGSTYRESHGGAAGLRALSWEQVLRTPAHAKFARALIHDLADALGPPTLTLPSGEEYPLLARSSAPRDRALRNL</sequence>
<organism evidence="1 2">
    <name type="scientific">Chondromyces apiculatus DSM 436</name>
    <dbReference type="NCBI Taxonomy" id="1192034"/>
    <lineage>
        <taxon>Bacteria</taxon>
        <taxon>Pseudomonadati</taxon>
        <taxon>Myxococcota</taxon>
        <taxon>Polyangia</taxon>
        <taxon>Polyangiales</taxon>
        <taxon>Polyangiaceae</taxon>
        <taxon>Chondromyces</taxon>
    </lineage>
</organism>
<proteinExistence type="predicted"/>
<dbReference type="Proteomes" id="UP000019678">
    <property type="component" value="Unassembled WGS sequence"/>
</dbReference>
<keyword evidence="2" id="KW-1185">Reference proteome</keyword>
<accession>A0A017T8A2</accession>
<name>A0A017T8A2_9BACT</name>
<reference evidence="1 2" key="1">
    <citation type="submission" date="2013-05" db="EMBL/GenBank/DDBJ databases">
        <title>Genome assembly of Chondromyces apiculatus DSM 436.</title>
        <authorList>
            <person name="Sharma G."/>
            <person name="Khatri I."/>
            <person name="Kaur C."/>
            <person name="Mayilraj S."/>
            <person name="Subramanian S."/>
        </authorList>
    </citation>
    <scope>NUCLEOTIDE SEQUENCE [LARGE SCALE GENOMIC DNA]</scope>
    <source>
        <strain evidence="1 2">DSM 436</strain>
    </source>
</reference>